<proteinExistence type="predicted"/>
<dbReference type="GO" id="GO:0016779">
    <property type="term" value="F:nucleotidyltransferase activity"/>
    <property type="evidence" value="ECO:0007669"/>
    <property type="project" value="InterPro"/>
</dbReference>
<gene>
    <name evidence="2" type="ORF">HLH34_17675</name>
</gene>
<protein>
    <submittedName>
        <fullName evidence="2">Nucleotidyltransferase</fullName>
    </submittedName>
</protein>
<dbReference type="InterPro" id="IPR006116">
    <property type="entry name" value="NT_2-5OAS_ClassI-CCAase"/>
</dbReference>
<evidence type="ECO:0000313" key="2">
    <source>
        <dbReference type="EMBL" id="MBB2191765.1"/>
    </source>
</evidence>
<accession>A0A7W4JVX8</accession>
<keyword evidence="1" id="KW-0051">Antiviral defense</keyword>
<evidence type="ECO:0000256" key="1">
    <source>
        <dbReference type="ARBA" id="ARBA00023118"/>
    </source>
</evidence>
<dbReference type="AlphaFoldDB" id="A0A7W4JVX8"/>
<organism evidence="2 3">
    <name type="scientific">Gluconacetobacter azotocaptans</name>
    <dbReference type="NCBI Taxonomy" id="142834"/>
    <lineage>
        <taxon>Bacteria</taxon>
        <taxon>Pseudomonadati</taxon>
        <taxon>Pseudomonadota</taxon>
        <taxon>Alphaproteobacteria</taxon>
        <taxon>Acetobacterales</taxon>
        <taxon>Acetobacteraceae</taxon>
        <taxon>Gluconacetobacter</taxon>
    </lineage>
</organism>
<dbReference type="CDD" id="cd05400">
    <property type="entry name" value="NT_2-5OAS_ClassI-CCAase"/>
    <property type="match status" value="1"/>
</dbReference>
<dbReference type="GO" id="GO:0051607">
    <property type="term" value="P:defense response to virus"/>
    <property type="evidence" value="ECO:0007669"/>
    <property type="project" value="UniProtKB-KW"/>
</dbReference>
<dbReference type="Pfam" id="PF18144">
    <property type="entry name" value="SMODS"/>
    <property type="match status" value="1"/>
</dbReference>
<comment type="caution">
    <text evidence="2">The sequence shown here is derived from an EMBL/GenBank/DDBJ whole genome shotgun (WGS) entry which is preliminary data.</text>
</comment>
<dbReference type="Proteomes" id="UP000555756">
    <property type="component" value="Unassembled WGS sequence"/>
</dbReference>
<dbReference type="RefSeq" id="WP_183120882.1">
    <property type="nucleotide sequence ID" value="NZ_JABEQF010000022.1"/>
</dbReference>
<sequence>MYIERRPALRKVELFGLLERLCERLEPSETQANRAKSSYEAVGQWLAAAADGRLASSSIYLQGSIALGTTVKPIGQTEYDVDLVCHLPAFGQWLPPALCKQIVGDRLRANQRYNNILQEKPRCWRLNYADEFHLDITPSIPNADCANSGELVPDKALCEWKASNPKGYRDAFKRRAELVPQMRLLMSYAEDRARADADIEPFPERPRFKGLLCRIVQIAKRHRDSYFLERDMSLAPISVIITTLAAWSYEHCVQTMVFDSELDVLHAVIRHMPTFIRTNIVNGRVYWTIWNETTEGENFAERWNEEPVKAEAFFEWHAAMMLDLERLSAAEGLDGLGRILASSFGQAPAREIIQEMLDSMSAVRSARTLAFAPGIGLTTAKMPVARTTSVRSNTFYGAP</sequence>
<keyword evidence="3" id="KW-1185">Reference proteome</keyword>
<keyword evidence="2" id="KW-0808">Transferase</keyword>
<reference evidence="2 3" key="1">
    <citation type="submission" date="2020-04" db="EMBL/GenBank/DDBJ databases">
        <title>Description of novel Gluconacetobacter.</title>
        <authorList>
            <person name="Sombolestani A."/>
        </authorList>
    </citation>
    <scope>NUCLEOTIDE SEQUENCE [LARGE SCALE GENOMIC DNA]</scope>
    <source>
        <strain evidence="2 3">LMG 21311</strain>
    </source>
</reference>
<name>A0A7W4JVX8_9PROT</name>
<dbReference type="EMBL" id="JABEQF010000022">
    <property type="protein sequence ID" value="MBB2191765.1"/>
    <property type="molecule type" value="Genomic_DNA"/>
</dbReference>
<evidence type="ECO:0000313" key="3">
    <source>
        <dbReference type="Proteomes" id="UP000555756"/>
    </source>
</evidence>